<sequence>MKITELTTISPTNNRHQQFLIHAPVTATTISHRFSLAFSYSLVTDFQFNSVDLWFGTFESEVICGGWGATATVTTFGWLRMAKRCVPALCLLR</sequence>
<name>A0A251UDX5_HELAN</name>
<protein>
    <submittedName>
        <fullName evidence="1">Uncharacterized protein</fullName>
    </submittedName>
</protein>
<dbReference type="Proteomes" id="UP000215914">
    <property type="component" value="Chromosome 7"/>
</dbReference>
<proteinExistence type="predicted"/>
<keyword evidence="2" id="KW-1185">Reference proteome</keyword>
<evidence type="ECO:0000313" key="2">
    <source>
        <dbReference type="Proteomes" id="UP000215914"/>
    </source>
</evidence>
<reference evidence="2" key="1">
    <citation type="journal article" date="2017" name="Nature">
        <title>The sunflower genome provides insights into oil metabolism, flowering and Asterid evolution.</title>
        <authorList>
            <person name="Badouin H."/>
            <person name="Gouzy J."/>
            <person name="Grassa C.J."/>
            <person name="Murat F."/>
            <person name="Staton S.E."/>
            <person name="Cottret L."/>
            <person name="Lelandais-Briere C."/>
            <person name="Owens G.L."/>
            <person name="Carrere S."/>
            <person name="Mayjonade B."/>
            <person name="Legrand L."/>
            <person name="Gill N."/>
            <person name="Kane N.C."/>
            <person name="Bowers J.E."/>
            <person name="Hubner S."/>
            <person name="Bellec A."/>
            <person name="Berard A."/>
            <person name="Berges H."/>
            <person name="Blanchet N."/>
            <person name="Boniface M.C."/>
            <person name="Brunel D."/>
            <person name="Catrice O."/>
            <person name="Chaidir N."/>
            <person name="Claudel C."/>
            <person name="Donnadieu C."/>
            <person name="Faraut T."/>
            <person name="Fievet G."/>
            <person name="Helmstetter N."/>
            <person name="King M."/>
            <person name="Knapp S.J."/>
            <person name="Lai Z."/>
            <person name="Le Paslier M.C."/>
            <person name="Lippi Y."/>
            <person name="Lorenzon L."/>
            <person name="Mandel J.R."/>
            <person name="Marage G."/>
            <person name="Marchand G."/>
            <person name="Marquand E."/>
            <person name="Bret-Mestries E."/>
            <person name="Morien E."/>
            <person name="Nambeesan S."/>
            <person name="Nguyen T."/>
            <person name="Pegot-Espagnet P."/>
            <person name="Pouilly N."/>
            <person name="Raftis F."/>
            <person name="Sallet E."/>
            <person name="Schiex T."/>
            <person name="Thomas J."/>
            <person name="Vandecasteele C."/>
            <person name="Vares D."/>
            <person name="Vear F."/>
            <person name="Vautrin S."/>
            <person name="Crespi M."/>
            <person name="Mangin B."/>
            <person name="Burke J.M."/>
            <person name="Salse J."/>
            <person name="Munos S."/>
            <person name="Vincourt P."/>
            <person name="Rieseberg L.H."/>
            <person name="Langlade N.B."/>
        </authorList>
    </citation>
    <scope>NUCLEOTIDE SEQUENCE [LARGE SCALE GENOMIC DNA]</scope>
    <source>
        <strain evidence="2">cv. SF193</strain>
    </source>
</reference>
<organism evidence="1 2">
    <name type="scientific">Helianthus annuus</name>
    <name type="common">Common sunflower</name>
    <dbReference type="NCBI Taxonomy" id="4232"/>
    <lineage>
        <taxon>Eukaryota</taxon>
        <taxon>Viridiplantae</taxon>
        <taxon>Streptophyta</taxon>
        <taxon>Embryophyta</taxon>
        <taxon>Tracheophyta</taxon>
        <taxon>Spermatophyta</taxon>
        <taxon>Magnoliopsida</taxon>
        <taxon>eudicotyledons</taxon>
        <taxon>Gunneridae</taxon>
        <taxon>Pentapetalae</taxon>
        <taxon>asterids</taxon>
        <taxon>campanulids</taxon>
        <taxon>Asterales</taxon>
        <taxon>Asteraceae</taxon>
        <taxon>Asteroideae</taxon>
        <taxon>Heliantheae alliance</taxon>
        <taxon>Heliantheae</taxon>
        <taxon>Helianthus</taxon>
    </lineage>
</organism>
<evidence type="ECO:0000313" key="1">
    <source>
        <dbReference type="EMBL" id="OTG21557.1"/>
    </source>
</evidence>
<accession>A0A251UDX5</accession>
<dbReference type="InParanoid" id="A0A251UDX5"/>
<gene>
    <name evidence="1" type="ORF">HannXRQ_Chr07g0205461</name>
</gene>
<dbReference type="EMBL" id="CM007896">
    <property type="protein sequence ID" value="OTG21557.1"/>
    <property type="molecule type" value="Genomic_DNA"/>
</dbReference>
<dbReference type="AlphaFoldDB" id="A0A251UDX5"/>